<feature type="domain" description="Secretion system C-terminal sorting" evidence="2">
    <location>
        <begin position="1107"/>
        <end position="1177"/>
    </location>
</feature>
<dbReference type="EMBL" id="JAFIDN010000009">
    <property type="protein sequence ID" value="MBP3193232.1"/>
    <property type="molecule type" value="Genomic_DNA"/>
</dbReference>
<sequence>MNRLLQRLLLSVALVGLLSVSATKQAEAQALLDTPNWEVVADSVDWLSDSGNQTRGVAANPVTGNIIVATRADGTEVKVLDPADGSVVKNLEIGAVSGGFFPVNRISVTDDGQIFVTNFSLNGPEHRIYWWADEDADAKMVWDGDPYGDRVGDGFGVTGTGDDIKVYVSGTFQTQLAEFTWDPSEEMLDGPRLISLPNEDNANASIVKAPDEEALWINGRDAPIVKIDMDGNVLNQIPESVVANGNGELDIMTIDGNTFLLTGVRAPDDNVFSIIDISDENAPYVIAETKDLTIHPNDFRVADVAFDQPTSTLTVLVTNSGLFNFTIDADEIVTEELLGEYYIPQGDFPRGFESLKQAFDSLGSAGSNGPVTFFIAEDLDESYNELVLESKNISERNSLRIKPAAGATPTITVADTVGVEGGSAGITVFNTDWVTIDGSNTVGGTSRDLTILETEGVTNRLISVLSGSENVTIKNTVLLAEGGGSTGIRARRDDADTAVPVNLMIQNNQIGSQDNPFADGMTLWGTADRPINVHVHGNNIYTAGRGVATFHNIDNTFVGNTIEQHNVGVDRSWNAGIYFVLMKGETVVRENNITRLAVNATDESAYAASIVTNFNEGTMTIANNLFGGMPVNEGPVADNNFYGIAINNAGSVASMDVYHNTFRFLDGEEAGRTAGVGFEGVEATGESYDFRNNIIHNETGNDAALAIHWLGSAGQFNSNYNNYVVANEDANLMQLGDETFATLSEWVMETQRDQRSSSVPVEFEAADNWRLAGESIGDLNLAGTPIAAVNTDFEGNMRDSDNPYMGAFEGDAVLIVEPDIRPFALLQPADGADVDLGELEENVEISWEFPQSTVAWARYNGQLLDDQFAHVGEGESGDGRYIGTQNDVDAWLQTPLLQNPDTLSFWASTFSNATVLDMVIEISEDGQDWEELETLVAEDGGTGDINVDWSYHQVPVEREGEFYIRFSQTGNVAGSFYLDDVTVNSYTFTGEIVIDEDFEVWESFRSIQYTWHLDVAGSDFSSPALSLASDRSGEATSLTLTPGQVDAALENIDVDPGATFTGSWTVTAEIADWVEFAEQPFGISLTRRVPTGTEVDLAYEFNVRQNYPNPFNPTTRIEFTLPSTMDVKLDVYSVTGQRVATLVNEQRQAGVHTVEFDATRLASGIYLYRVTAGDFVQTRQMTLIK</sequence>
<keyword evidence="1" id="KW-0732">Signal</keyword>
<dbReference type="SUPFAM" id="SSF63829">
    <property type="entry name" value="Calcium-dependent phosphotriesterase"/>
    <property type="match status" value="1"/>
</dbReference>
<protein>
    <submittedName>
        <fullName evidence="3">T9SS type A sorting domain-containing protein</fullName>
    </submittedName>
</protein>
<dbReference type="Pfam" id="PF18962">
    <property type="entry name" value="Por_Secre_tail"/>
    <property type="match status" value="1"/>
</dbReference>
<evidence type="ECO:0000256" key="1">
    <source>
        <dbReference type="SAM" id="SignalP"/>
    </source>
</evidence>
<evidence type="ECO:0000313" key="4">
    <source>
        <dbReference type="Proteomes" id="UP000673975"/>
    </source>
</evidence>
<reference evidence="3" key="1">
    <citation type="submission" date="2021-02" db="EMBL/GenBank/DDBJ databases">
        <title>Natronogracilivirga saccharolytica gen. nov. sp. nov. a new anaerobic, haloalkiliphilic carbohydrate-fermenting bacterium from soda lake and proposing of Cyclonatronumiaceae fam. nov. in the phylum Balneolaeota.</title>
        <authorList>
            <person name="Zhilina T.N."/>
            <person name="Sorokin D.Y."/>
            <person name="Zavarzina D.G."/>
            <person name="Toshchakov S.V."/>
            <person name="Kublanov I.V."/>
        </authorList>
    </citation>
    <scope>NUCLEOTIDE SEQUENCE</scope>
    <source>
        <strain evidence="3">Z-1702</strain>
    </source>
</reference>
<dbReference type="SUPFAM" id="SSF51126">
    <property type="entry name" value="Pectin lyase-like"/>
    <property type="match status" value="1"/>
</dbReference>
<dbReference type="NCBIfam" id="TIGR04183">
    <property type="entry name" value="Por_Secre_tail"/>
    <property type="match status" value="1"/>
</dbReference>
<dbReference type="RefSeq" id="WP_210512682.1">
    <property type="nucleotide sequence ID" value="NZ_JAFIDN010000009.1"/>
</dbReference>
<evidence type="ECO:0000259" key="2">
    <source>
        <dbReference type="Pfam" id="PF18962"/>
    </source>
</evidence>
<keyword evidence="4" id="KW-1185">Reference proteome</keyword>
<dbReference type="Proteomes" id="UP000673975">
    <property type="component" value="Unassembled WGS sequence"/>
</dbReference>
<feature type="chain" id="PRO_5035318151" evidence="1">
    <location>
        <begin position="29"/>
        <end position="1185"/>
    </location>
</feature>
<dbReference type="Gene3D" id="2.60.40.4070">
    <property type="match status" value="1"/>
</dbReference>
<proteinExistence type="predicted"/>
<dbReference type="Gene3D" id="2.60.120.200">
    <property type="match status" value="1"/>
</dbReference>
<dbReference type="AlphaFoldDB" id="A0A8J7UW45"/>
<evidence type="ECO:0000313" key="3">
    <source>
        <dbReference type="EMBL" id="MBP3193232.1"/>
    </source>
</evidence>
<feature type="signal peptide" evidence="1">
    <location>
        <begin position="1"/>
        <end position="28"/>
    </location>
</feature>
<accession>A0A8J7UW45</accession>
<dbReference type="InterPro" id="IPR011050">
    <property type="entry name" value="Pectin_lyase_fold/virulence"/>
</dbReference>
<comment type="caution">
    <text evidence="3">The sequence shown here is derived from an EMBL/GenBank/DDBJ whole genome shotgun (WGS) entry which is preliminary data.</text>
</comment>
<dbReference type="InterPro" id="IPR026444">
    <property type="entry name" value="Secre_tail"/>
</dbReference>
<organism evidence="3 4">
    <name type="scientific">Natronogracilivirga saccharolytica</name>
    <dbReference type="NCBI Taxonomy" id="2812953"/>
    <lineage>
        <taxon>Bacteria</taxon>
        <taxon>Pseudomonadati</taxon>
        <taxon>Balneolota</taxon>
        <taxon>Balneolia</taxon>
        <taxon>Balneolales</taxon>
        <taxon>Cyclonatronaceae</taxon>
        <taxon>Natronogracilivirga</taxon>
    </lineage>
</organism>
<gene>
    <name evidence="3" type="ORF">NATSA_11195</name>
</gene>
<name>A0A8J7UW45_9BACT</name>